<comment type="similarity">
    <text evidence="1">Belongs to the nematode receptor-like protein sre family.</text>
</comment>
<dbReference type="GO" id="GO:0016020">
    <property type="term" value="C:membrane"/>
    <property type="evidence" value="ECO:0007669"/>
    <property type="project" value="InterPro"/>
</dbReference>
<dbReference type="PANTHER" id="PTHR47518">
    <property type="entry name" value="SERPENTINE RECEPTOR CLASS EPSILON-13-RELATED"/>
    <property type="match status" value="1"/>
</dbReference>
<keyword evidence="2" id="KW-1133">Transmembrane helix</keyword>
<evidence type="ECO:0000256" key="1">
    <source>
        <dbReference type="ARBA" id="ARBA00006803"/>
    </source>
</evidence>
<dbReference type="GO" id="GO:0007606">
    <property type="term" value="P:sensory perception of chemical stimulus"/>
    <property type="evidence" value="ECO:0007669"/>
    <property type="project" value="InterPro"/>
</dbReference>
<reference evidence="3" key="1">
    <citation type="submission" date="2023-07" db="EMBL/GenBank/DDBJ databases">
        <authorList>
            <consortium name="CYATHOMIX"/>
        </authorList>
    </citation>
    <scope>NUCLEOTIDE SEQUENCE</scope>
    <source>
        <strain evidence="3">N/A</strain>
    </source>
</reference>
<dbReference type="AlphaFoldDB" id="A0AA36H914"/>
<dbReference type="InterPro" id="IPR004151">
    <property type="entry name" value="7TM_GPCR_serpentine_rcpt_Sre"/>
</dbReference>
<gene>
    <name evidence="3" type="ORF">CYNAS_LOCUS18383</name>
</gene>
<name>A0AA36H914_CYLNA</name>
<dbReference type="Proteomes" id="UP001176961">
    <property type="component" value="Unassembled WGS sequence"/>
</dbReference>
<organism evidence="3 4">
    <name type="scientific">Cylicocyclus nassatus</name>
    <name type="common">Nematode worm</name>
    <dbReference type="NCBI Taxonomy" id="53992"/>
    <lineage>
        <taxon>Eukaryota</taxon>
        <taxon>Metazoa</taxon>
        <taxon>Ecdysozoa</taxon>
        <taxon>Nematoda</taxon>
        <taxon>Chromadorea</taxon>
        <taxon>Rhabditida</taxon>
        <taxon>Rhabditina</taxon>
        <taxon>Rhabditomorpha</taxon>
        <taxon>Strongyloidea</taxon>
        <taxon>Strongylidae</taxon>
        <taxon>Cylicocyclus</taxon>
    </lineage>
</organism>
<dbReference type="PANTHER" id="PTHR47518:SF9">
    <property type="entry name" value="SERPENTINE RECEPTOR, CLASS T"/>
    <property type="match status" value="1"/>
</dbReference>
<dbReference type="EMBL" id="CATQJL010000316">
    <property type="protein sequence ID" value="CAJ0606400.1"/>
    <property type="molecule type" value="Genomic_DNA"/>
</dbReference>
<keyword evidence="2" id="KW-0812">Transmembrane</keyword>
<dbReference type="Pfam" id="PF03125">
    <property type="entry name" value="Sre"/>
    <property type="match status" value="1"/>
</dbReference>
<dbReference type="InterPro" id="IPR052854">
    <property type="entry name" value="Serpentine_rcpt_epsilon"/>
</dbReference>
<keyword evidence="2" id="KW-0472">Membrane</keyword>
<feature type="transmembrane region" description="Helical" evidence="2">
    <location>
        <begin position="48"/>
        <end position="69"/>
    </location>
</feature>
<proteinExistence type="inferred from homology"/>
<feature type="transmembrane region" description="Helical" evidence="2">
    <location>
        <begin position="81"/>
        <end position="102"/>
    </location>
</feature>
<sequence length="167" mass="19578">MLANEANKFNDNVNKRYYREALGNTTTARVYSLAERYQIAENIRFCRFVARAVAWVGIWNILAAAMLFTGNLKMTIFARNVAMIGYNYIHLIYGFVMVFVMYRSDHRWRKEIGKLTKSCCATKTHSEFTSVKSTFGKETCVDKRQHAVCYFNMLNRDWEREAPTTRH</sequence>
<comment type="caution">
    <text evidence="3">The sequence shown here is derived from an EMBL/GenBank/DDBJ whole genome shotgun (WGS) entry which is preliminary data.</text>
</comment>
<evidence type="ECO:0000313" key="4">
    <source>
        <dbReference type="Proteomes" id="UP001176961"/>
    </source>
</evidence>
<keyword evidence="4" id="KW-1185">Reference proteome</keyword>
<accession>A0AA36H914</accession>
<protein>
    <submittedName>
        <fullName evidence="3">Uncharacterized protein</fullName>
    </submittedName>
</protein>
<evidence type="ECO:0000313" key="3">
    <source>
        <dbReference type="EMBL" id="CAJ0606400.1"/>
    </source>
</evidence>
<evidence type="ECO:0000256" key="2">
    <source>
        <dbReference type="SAM" id="Phobius"/>
    </source>
</evidence>